<evidence type="ECO:0000256" key="2">
    <source>
        <dbReference type="ARBA" id="ARBA00022741"/>
    </source>
</evidence>
<accession>A0A1X0QDQ4</accession>
<dbReference type="GO" id="GO:0042254">
    <property type="term" value="P:ribosome biogenesis"/>
    <property type="evidence" value="ECO:0007669"/>
    <property type="project" value="TreeGrafter"/>
</dbReference>
<dbReference type="PANTHER" id="PTHR23077">
    <property type="entry name" value="AAA-FAMILY ATPASE"/>
    <property type="match status" value="1"/>
</dbReference>
<keyword evidence="5" id="KW-0812">Transmembrane</keyword>
<keyword evidence="2 4" id="KW-0547">Nucleotide-binding</keyword>
<protein>
    <submittedName>
        <fullName evidence="7">VPS4</fullName>
    </submittedName>
</protein>
<dbReference type="VEuPathDB" id="MicrosporidiaDB:A0H76_2659"/>
<dbReference type="PROSITE" id="PS00674">
    <property type="entry name" value="AAA"/>
    <property type="match status" value="1"/>
</dbReference>
<dbReference type="EMBL" id="LVKB01000010">
    <property type="protein sequence ID" value="ORD97784.1"/>
    <property type="molecule type" value="Genomic_DNA"/>
</dbReference>
<comment type="similarity">
    <text evidence="1 4">Belongs to the AAA ATPase family.</text>
</comment>
<keyword evidence="3 4" id="KW-0067">ATP-binding</keyword>
<sequence length="399" mass="46799">MIKSYKKYKNNQVCFNKLNLNKKDDLIEIKTNELNIKDDEIDKIVNIITDKIKNKDDKPKKIKLSTIATILSIIFTFCCIISYLFPYKSKIINRFEFSKVSDFETQYGILKDKKELHKYSDEIIKINNWISNNNREKLVKIIDPSSFGYMLHGPPGTGKSLFVQALAYLINLKLKMIYLRKNMKLEEIDSITMYSDLSDIITRNKSKVEYLMITPSLINDKYVGESEKNVKQLFKELYDFNDPYTIRIVFFDECEAFFSKRSDKNSRSNSEVCVQTELLTKISQHGENIKGVFLFAATNMPHLIDDAFKRRFGNKCEFEKPKLYSEIIDLIKSVLVELGEEKSDKYAKEVVHVFKNTSQAFITRTCKRYILRNEYGKAIKFDSKSCLKDVRNIQRNERI</sequence>
<feature type="transmembrane region" description="Helical" evidence="5">
    <location>
        <begin position="64"/>
        <end position="85"/>
    </location>
</feature>
<evidence type="ECO:0000256" key="3">
    <source>
        <dbReference type="ARBA" id="ARBA00022840"/>
    </source>
</evidence>
<dbReference type="InterPro" id="IPR003959">
    <property type="entry name" value="ATPase_AAA_core"/>
</dbReference>
<dbReference type="GO" id="GO:0016887">
    <property type="term" value="F:ATP hydrolysis activity"/>
    <property type="evidence" value="ECO:0007669"/>
    <property type="project" value="InterPro"/>
</dbReference>
<keyword evidence="8" id="KW-1185">Reference proteome</keyword>
<evidence type="ECO:0000313" key="7">
    <source>
        <dbReference type="EMBL" id="ORD97784.1"/>
    </source>
</evidence>
<dbReference type="PANTHER" id="PTHR23077:SF171">
    <property type="entry name" value="NUCLEAR VALOSIN-CONTAINING PROTEIN-LIKE"/>
    <property type="match status" value="1"/>
</dbReference>
<evidence type="ECO:0000256" key="4">
    <source>
        <dbReference type="RuleBase" id="RU003651"/>
    </source>
</evidence>
<dbReference type="InterPro" id="IPR050168">
    <property type="entry name" value="AAA_ATPase_domain"/>
</dbReference>
<feature type="domain" description="AAA+ ATPase" evidence="6">
    <location>
        <begin position="145"/>
        <end position="322"/>
    </location>
</feature>
<dbReference type="OrthoDB" id="39734at2759"/>
<evidence type="ECO:0000256" key="5">
    <source>
        <dbReference type="SAM" id="Phobius"/>
    </source>
</evidence>
<gene>
    <name evidence="7" type="primary">VPS4</name>
    <name evidence="7" type="ORF">HERIO_370</name>
</gene>
<dbReference type="Proteomes" id="UP000192356">
    <property type="component" value="Unassembled WGS sequence"/>
</dbReference>
<keyword evidence="5" id="KW-1133">Transmembrane helix</keyword>
<proteinExistence type="inferred from homology"/>
<dbReference type="CDD" id="cd19481">
    <property type="entry name" value="RecA-like_protease"/>
    <property type="match status" value="1"/>
</dbReference>
<evidence type="ECO:0000313" key="8">
    <source>
        <dbReference type="Proteomes" id="UP000192356"/>
    </source>
</evidence>
<reference evidence="7 8" key="1">
    <citation type="journal article" date="2017" name="Environ. Microbiol.">
        <title>Decay of the glycolytic pathway and adaptation to intranuclear parasitism within Enterocytozoonidae microsporidia.</title>
        <authorList>
            <person name="Wiredu Boakye D."/>
            <person name="Jaroenlak P."/>
            <person name="Prachumwat A."/>
            <person name="Williams T.A."/>
            <person name="Bateman K.S."/>
            <person name="Itsathitphaisarn O."/>
            <person name="Sritunyalucksana K."/>
            <person name="Paszkiewicz K.H."/>
            <person name="Moore K.A."/>
            <person name="Stentiford G.D."/>
            <person name="Williams B.A."/>
        </authorList>
    </citation>
    <scope>NUCLEOTIDE SEQUENCE [LARGE SCALE GENOMIC DNA]</scope>
    <source>
        <strain evidence="7 8">GB1</strain>
    </source>
</reference>
<dbReference type="GO" id="GO:0005524">
    <property type="term" value="F:ATP binding"/>
    <property type="evidence" value="ECO:0007669"/>
    <property type="project" value="UniProtKB-KW"/>
</dbReference>
<keyword evidence="5" id="KW-0472">Membrane</keyword>
<dbReference type="AlphaFoldDB" id="A0A1X0QDQ4"/>
<dbReference type="GO" id="GO:0005634">
    <property type="term" value="C:nucleus"/>
    <property type="evidence" value="ECO:0007669"/>
    <property type="project" value="TreeGrafter"/>
</dbReference>
<comment type="caution">
    <text evidence="7">The sequence shown here is derived from an EMBL/GenBank/DDBJ whole genome shotgun (WGS) entry which is preliminary data.</text>
</comment>
<dbReference type="SMART" id="SM00382">
    <property type="entry name" value="AAA"/>
    <property type="match status" value="1"/>
</dbReference>
<dbReference type="InterPro" id="IPR003960">
    <property type="entry name" value="ATPase_AAA_CS"/>
</dbReference>
<name>A0A1X0QDQ4_9MICR</name>
<evidence type="ECO:0000259" key="6">
    <source>
        <dbReference type="SMART" id="SM00382"/>
    </source>
</evidence>
<organism evidence="7 8">
    <name type="scientific">Hepatospora eriocheir</name>
    <dbReference type="NCBI Taxonomy" id="1081669"/>
    <lineage>
        <taxon>Eukaryota</taxon>
        <taxon>Fungi</taxon>
        <taxon>Fungi incertae sedis</taxon>
        <taxon>Microsporidia</taxon>
        <taxon>Hepatosporidae</taxon>
        <taxon>Hepatospora</taxon>
    </lineage>
</organism>
<evidence type="ECO:0000256" key="1">
    <source>
        <dbReference type="ARBA" id="ARBA00006914"/>
    </source>
</evidence>
<dbReference type="InterPro" id="IPR003593">
    <property type="entry name" value="AAA+_ATPase"/>
</dbReference>
<dbReference type="InterPro" id="IPR027417">
    <property type="entry name" value="P-loop_NTPase"/>
</dbReference>
<dbReference type="VEuPathDB" id="MicrosporidiaDB:HERIO_370"/>
<dbReference type="Gene3D" id="3.40.50.300">
    <property type="entry name" value="P-loop containing nucleotide triphosphate hydrolases"/>
    <property type="match status" value="1"/>
</dbReference>
<dbReference type="SUPFAM" id="SSF52540">
    <property type="entry name" value="P-loop containing nucleoside triphosphate hydrolases"/>
    <property type="match status" value="1"/>
</dbReference>
<dbReference type="Pfam" id="PF00004">
    <property type="entry name" value="AAA"/>
    <property type="match status" value="1"/>
</dbReference>
<dbReference type="GO" id="GO:1990275">
    <property type="term" value="F:preribosome binding"/>
    <property type="evidence" value="ECO:0007669"/>
    <property type="project" value="TreeGrafter"/>
</dbReference>
<dbReference type="GO" id="GO:0003723">
    <property type="term" value="F:RNA binding"/>
    <property type="evidence" value="ECO:0007669"/>
    <property type="project" value="TreeGrafter"/>
</dbReference>